<proteinExistence type="predicted"/>
<protein>
    <submittedName>
        <fullName evidence="1">Uncharacterized protein</fullName>
    </submittedName>
</protein>
<dbReference type="EMBL" id="CP005384">
    <property type="protein sequence ID" value="AGO15639.1"/>
    <property type="molecule type" value="Genomic_DNA"/>
</dbReference>
<organism evidence="1 2">
    <name type="scientific">Glaesserella parasuis ZJ0906</name>
    <dbReference type="NCBI Taxonomy" id="1322346"/>
    <lineage>
        <taxon>Bacteria</taxon>
        <taxon>Pseudomonadati</taxon>
        <taxon>Pseudomonadota</taxon>
        <taxon>Gammaproteobacteria</taxon>
        <taxon>Pasteurellales</taxon>
        <taxon>Pasteurellaceae</taxon>
        <taxon>Glaesserella</taxon>
    </lineage>
</organism>
<evidence type="ECO:0000313" key="2">
    <source>
        <dbReference type="Proteomes" id="UP000014672"/>
    </source>
</evidence>
<gene>
    <name evidence="1" type="ORF">K756_01905</name>
</gene>
<dbReference type="KEGG" id="hpaz:K756_01905"/>
<name>A0A806J1N8_GLAPU</name>
<accession>A0A806J1N8</accession>
<evidence type="ECO:0000313" key="1">
    <source>
        <dbReference type="EMBL" id="AGO15639.1"/>
    </source>
</evidence>
<dbReference type="Proteomes" id="UP000014672">
    <property type="component" value="Chromosome"/>
</dbReference>
<reference evidence="1 2" key="1">
    <citation type="journal article" date="2013" name="PLoS ONE">
        <title>Complete Genome Analysis of a Haemophilus parasuis Serovar 12 Strain from China.</title>
        <authorList>
            <person name="Li Y."/>
            <person name="Kwok A.H."/>
            <person name="Jiang J."/>
            <person name="Zou Y."/>
            <person name="Zheng F."/>
            <person name="Chen P."/>
            <person name="Hou C."/>
            <person name="Leung F.C."/>
            <person name="Jiang P."/>
        </authorList>
    </citation>
    <scope>NUCLEOTIDE SEQUENCE [LARGE SCALE GENOMIC DNA]</scope>
    <source>
        <strain evidence="1 2">ZJ0906</strain>
    </source>
</reference>
<dbReference type="AlphaFoldDB" id="A0A806J1N8"/>
<sequence length="94" mass="11075">MRLTEERKAQILASLQQDYVPFSDVFHEICADTFADMLMTGALQTEIGKSDRIQLHHLELEYFSLIPEHYMDVIPVVEQVLILQDKYQKLRLEH</sequence>